<evidence type="ECO:0000313" key="2">
    <source>
        <dbReference type="EMBL" id="MVN58367.1"/>
    </source>
</evidence>
<dbReference type="RefSeq" id="WP_157012179.1">
    <property type="nucleotide sequence ID" value="NZ_WPOO01000004.1"/>
</dbReference>
<dbReference type="Proteomes" id="UP000488839">
    <property type="component" value="Unassembled WGS sequence"/>
</dbReference>
<evidence type="ECO:0000313" key="3">
    <source>
        <dbReference type="Proteomes" id="UP000488839"/>
    </source>
</evidence>
<accession>A0A7K1T3Z8</accession>
<protein>
    <recommendedName>
        <fullName evidence="4">DNA helicase</fullName>
    </recommendedName>
</protein>
<comment type="caution">
    <text evidence="2">The sequence shown here is derived from an EMBL/GenBank/DDBJ whole genome shotgun (WGS) entry which is preliminary data.</text>
</comment>
<dbReference type="EMBL" id="WPOO01000004">
    <property type="protein sequence ID" value="MVN58367.1"/>
    <property type="molecule type" value="Genomic_DNA"/>
</dbReference>
<organism evidence="2 3">
    <name type="scientific">Adlercreutzia rubneri</name>
    <dbReference type="NCBI Taxonomy" id="2916441"/>
    <lineage>
        <taxon>Bacteria</taxon>
        <taxon>Bacillati</taxon>
        <taxon>Actinomycetota</taxon>
        <taxon>Coriobacteriia</taxon>
        <taxon>Eggerthellales</taxon>
        <taxon>Eggerthellaceae</taxon>
        <taxon>Adlercreutzia</taxon>
    </lineage>
</organism>
<gene>
    <name evidence="2" type="ORF">GO707_03875</name>
</gene>
<proteinExistence type="predicted"/>
<reference evidence="2 3" key="1">
    <citation type="submission" date="2019-11" db="EMBL/GenBank/DDBJ databases">
        <title>Whole genome shotgun sequencing (WGS) data from Adlercreutzia equolifaciens ResAG-91, Eggerthella lenta MRI-F36, MRI-F37, MRI-F40, ResAG-49, ResAG-88, ResAG-121, ResAG-145, and Gordonibacter sp. ResAG-5, ResAG-26, ResAG-43, ResAG-50, ResAG-59.</title>
        <authorList>
            <person name="Stoll D.A."/>
            <person name="Danylec N."/>
            <person name="Franz C.M.A.P."/>
            <person name="Huch M."/>
        </authorList>
    </citation>
    <scope>NUCLEOTIDE SEQUENCE [LARGE SCALE GENOMIC DNA]</scope>
    <source>
        <strain evidence="2 3">ResAG-91</strain>
    </source>
</reference>
<name>A0A7K1T3Z8_9ACTN</name>
<dbReference type="AlphaFoldDB" id="A0A7K1T3Z8"/>
<feature type="compositionally biased region" description="Low complexity" evidence="1">
    <location>
        <begin position="493"/>
        <end position="512"/>
    </location>
</feature>
<feature type="region of interest" description="Disordered" evidence="1">
    <location>
        <begin position="480"/>
        <end position="512"/>
    </location>
</feature>
<feature type="region of interest" description="Disordered" evidence="1">
    <location>
        <begin position="377"/>
        <end position="403"/>
    </location>
</feature>
<evidence type="ECO:0000256" key="1">
    <source>
        <dbReference type="SAM" id="MobiDB-lite"/>
    </source>
</evidence>
<keyword evidence="3" id="KW-1185">Reference proteome</keyword>
<evidence type="ECO:0008006" key="4">
    <source>
        <dbReference type="Google" id="ProtNLM"/>
    </source>
</evidence>
<sequence length="663" mass="70606">MTLSPTAAEALCITGDPRSGKTGALVERAAAWAEAAPASPNTQPPFLFFCASPVTIDDAALRLSQRGLADAPAEAAGPAESAACQHGPRTGLCTGLVTTPFDYACRILADPLAQRATGRGGRVLSQAEEAVFYEDLKTCGLKRRRLRELWAFLQCGLANLGDSDPDWIQTTEEQAVLDLARSILIFEEAVLPGEAVNLAVRALEAEPALRQRFGSPVVLADDYLLMSRASQHLVNLLATDKIAIAGSEDDILPAFEPYPCTTGFEEFEAAHAPLQRVTLETPFHPLDRAWEAAPDLASEMGLIACAIAEELTCGTDPRVIAVVGTNRIWRTNLQRALASVGIPATSLGHPALKAPKGNLAPVSDDERERILGQLYRSASQPADPSDPLAANPNNAGTHNAPAAFSPAGDPVAWRQWLSFDDALGRSAAVSELRRIAQPQGLNLAEALAALDADALPGLPATSPFTQSLLTPYREAQRLLAKRSGNDQPTIVTSPAAAANRARESSSSSKADTALSLANLTETRENDAAATPTSPAPAVAIAAPEDLFGHTFDVVIFGGFVNGFIPSRDMCDPGVIVGGARVRQEATDRDTIALAEQRATRRLLFTSFESCDLETAERLRLHIPRIRLRNGVRTCDIEPSSYLQELNLGPKQISGPTDQRHPSA</sequence>